<feature type="domain" description="Myb-like" evidence="2">
    <location>
        <begin position="41"/>
        <end position="93"/>
    </location>
</feature>
<dbReference type="CDD" id="cd00167">
    <property type="entry name" value="SANT"/>
    <property type="match status" value="1"/>
</dbReference>
<dbReference type="SUPFAM" id="SSF46689">
    <property type="entry name" value="Homeodomain-like"/>
    <property type="match status" value="1"/>
</dbReference>
<name>A0A1B9GYP9_9TREE</name>
<dbReference type="InterPro" id="IPR001005">
    <property type="entry name" value="SANT/Myb"/>
</dbReference>
<dbReference type="Proteomes" id="UP000092666">
    <property type="component" value="Unassembled WGS sequence"/>
</dbReference>
<protein>
    <recommendedName>
        <fullName evidence="2">Myb-like domain-containing protein</fullName>
    </recommendedName>
</protein>
<gene>
    <name evidence="3" type="ORF">I316_02021</name>
</gene>
<dbReference type="Gene3D" id="1.10.10.60">
    <property type="entry name" value="Homeodomain-like"/>
    <property type="match status" value="1"/>
</dbReference>
<evidence type="ECO:0000313" key="3">
    <source>
        <dbReference type="EMBL" id="OCF36149.1"/>
    </source>
</evidence>
<feature type="region of interest" description="Disordered" evidence="1">
    <location>
        <begin position="1"/>
        <end position="48"/>
    </location>
</feature>
<evidence type="ECO:0000313" key="4">
    <source>
        <dbReference type="Proteomes" id="UP000092666"/>
    </source>
</evidence>
<dbReference type="OrthoDB" id="2563604at2759"/>
<sequence length="105" mass="11456">MPRVPKSTSPPVKPCDRSATPTSESADHIKPKMKPASTPNSPTKTARRWTSEELTQLFEHVSKHGTGMGTSGWAQAVPDRTANQAYQTWLQSLGPFLKKAIAAKK</sequence>
<reference evidence="4" key="2">
    <citation type="submission" date="2013-12" db="EMBL/GenBank/DDBJ databases">
        <title>Evolution of pathogenesis and genome organization in the Tremellales.</title>
        <authorList>
            <person name="Cuomo C."/>
            <person name="Litvintseva A."/>
            <person name="Heitman J."/>
            <person name="Chen Y."/>
            <person name="Sun S."/>
            <person name="Springer D."/>
            <person name="Dromer F."/>
            <person name="Young S."/>
            <person name="Zeng Q."/>
            <person name="Chapman S."/>
            <person name="Gujja S."/>
            <person name="Saif S."/>
            <person name="Birren B."/>
        </authorList>
    </citation>
    <scope>NUCLEOTIDE SEQUENCE [LARGE SCALE GENOMIC DNA]</scope>
    <source>
        <strain evidence="4">BCC8398</strain>
    </source>
</reference>
<dbReference type="PROSITE" id="PS50090">
    <property type="entry name" value="MYB_LIKE"/>
    <property type="match status" value="1"/>
</dbReference>
<organism evidence="3 4">
    <name type="scientific">Kwoniella heveanensis BCC8398</name>
    <dbReference type="NCBI Taxonomy" id="1296120"/>
    <lineage>
        <taxon>Eukaryota</taxon>
        <taxon>Fungi</taxon>
        <taxon>Dikarya</taxon>
        <taxon>Basidiomycota</taxon>
        <taxon>Agaricomycotina</taxon>
        <taxon>Tremellomycetes</taxon>
        <taxon>Tremellales</taxon>
        <taxon>Cryptococcaceae</taxon>
        <taxon>Kwoniella</taxon>
    </lineage>
</organism>
<proteinExistence type="predicted"/>
<feature type="compositionally biased region" description="Polar residues" evidence="1">
    <location>
        <begin position="1"/>
        <end position="10"/>
    </location>
</feature>
<reference evidence="3 4" key="1">
    <citation type="submission" date="2013-07" db="EMBL/GenBank/DDBJ databases">
        <title>The Genome Sequence of Cryptococcus heveanensis BCC8398.</title>
        <authorList>
            <consortium name="The Broad Institute Genome Sequencing Platform"/>
            <person name="Cuomo C."/>
            <person name="Litvintseva A."/>
            <person name="Chen Y."/>
            <person name="Heitman J."/>
            <person name="Sun S."/>
            <person name="Springer D."/>
            <person name="Dromer F."/>
            <person name="Young S.K."/>
            <person name="Zeng Q."/>
            <person name="Gargeya S."/>
            <person name="Fitzgerald M."/>
            <person name="Abouelleil A."/>
            <person name="Alvarado L."/>
            <person name="Berlin A.M."/>
            <person name="Chapman S.B."/>
            <person name="Dewar J."/>
            <person name="Goldberg J."/>
            <person name="Griggs A."/>
            <person name="Gujja S."/>
            <person name="Hansen M."/>
            <person name="Howarth C."/>
            <person name="Imamovic A."/>
            <person name="Larimer J."/>
            <person name="McCowan C."/>
            <person name="Murphy C."/>
            <person name="Pearson M."/>
            <person name="Priest M."/>
            <person name="Roberts A."/>
            <person name="Saif S."/>
            <person name="Shea T."/>
            <person name="Sykes S."/>
            <person name="Wortman J."/>
            <person name="Nusbaum C."/>
            <person name="Birren B."/>
        </authorList>
    </citation>
    <scope>NUCLEOTIDE SEQUENCE [LARGE SCALE GENOMIC DNA]</scope>
    <source>
        <strain evidence="3 4">BCC8398</strain>
    </source>
</reference>
<dbReference type="AlphaFoldDB" id="A0A1B9GYP9"/>
<keyword evidence="4" id="KW-1185">Reference proteome</keyword>
<dbReference type="EMBL" id="KI669496">
    <property type="protein sequence ID" value="OCF36149.1"/>
    <property type="molecule type" value="Genomic_DNA"/>
</dbReference>
<accession>A0A1B9GYP9</accession>
<dbReference type="InterPro" id="IPR009057">
    <property type="entry name" value="Homeodomain-like_sf"/>
</dbReference>
<evidence type="ECO:0000259" key="2">
    <source>
        <dbReference type="PROSITE" id="PS50090"/>
    </source>
</evidence>
<evidence type="ECO:0000256" key="1">
    <source>
        <dbReference type="SAM" id="MobiDB-lite"/>
    </source>
</evidence>